<gene>
    <name evidence="1" type="ORF">S12H4_46752</name>
</gene>
<reference evidence="1" key="1">
    <citation type="journal article" date="2014" name="Front. Microbiol.">
        <title>High frequency of phylogenetically diverse reductive dehalogenase-homologous genes in deep subseafloor sedimentary metagenomes.</title>
        <authorList>
            <person name="Kawai M."/>
            <person name="Futagami T."/>
            <person name="Toyoda A."/>
            <person name="Takaki Y."/>
            <person name="Nishi S."/>
            <person name="Hori S."/>
            <person name="Arai W."/>
            <person name="Tsubouchi T."/>
            <person name="Morono Y."/>
            <person name="Uchiyama I."/>
            <person name="Ito T."/>
            <person name="Fujiyama A."/>
            <person name="Inagaki F."/>
            <person name="Takami H."/>
        </authorList>
    </citation>
    <scope>NUCLEOTIDE SEQUENCE</scope>
    <source>
        <strain evidence="1">Expedition CK06-06</strain>
    </source>
</reference>
<name>X1VEK9_9ZZZZ</name>
<dbReference type="EMBL" id="BARW01029044">
    <property type="protein sequence ID" value="GAJ05105.1"/>
    <property type="molecule type" value="Genomic_DNA"/>
</dbReference>
<organism evidence="1">
    <name type="scientific">marine sediment metagenome</name>
    <dbReference type="NCBI Taxonomy" id="412755"/>
    <lineage>
        <taxon>unclassified sequences</taxon>
        <taxon>metagenomes</taxon>
        <taxon>ecological metagenomes</taxon>
    </lineage>
</organism>
<protein>
    <submittedName>
        <fullName evidence="1">Uncharacterized protein</fullName>
    </submittedName>
</protein>
<sequence length="69" mass="7509">SDGVPALRVLSHHFSPIGLDAADFGKIYASWYKTVTYGALPDPFPSGGGRYKTTTMCYHLVFARLASLD</sequence>
<feature type="non-terminal residue" evidence="1">
    <location>
        <position position="1"/>
    </location>
</feature>
<comment type="caution">
    <text evidence="1">The sequence shown here is derived from an EMBL/GenBank/DDBJ whole genome shotgun (WGS) entry which is preliminary data.</text>
</comment>
<evidence type="ECO:0000313" key="1">
    <source>
        <dbReference type="EMBL" id="GAJ05105.1"/>
    </source>
</evidence>
<accession>X1VEK9</accession>
<dbReference type="AlphaFoldDB" id="X1VEK9"/>
<proteinExistence type="predicted"/>